<keyword evidence="2" id="KW-1185">Reference proteome</keyword>
<reference evidence="1" key="1">
    <citation type="submission" date="2021-03" db="EMBL/GenBank/DDBJ databases">
        <title>Draft genome sequence of rust myrtle Austropuccinia psidii MF-1, a brazilian biotype.</title>
        <authorList>
            <person name="Quecine M.C."/>
            <person name="Pachon D.M.R."/>
            <person name="Bonatelli M.L."/>
            <person name="Correr F.H."/>
            <person name="Franceschini L.M."/>
            <person name="Leite T.F."/>
            <person name="Margarido G.R.A."/>
            <person name="Almeida C.A."/>
            <person name="Ferrarezi J.A."/>
            <person name="Labate C.A."/>
        </authorList>
    </citation>
    <scope>NUCLEOTIDE SEQUENCE</scope>
    <source>
        <strain evidence="1">MF-1</strain>
    </source>
</reference>
<organism evidence="1 2">
    <name type="scientific">Austropuccinia psidii MF-1</name>
    <dbReference type="NCBI Taxonomy" id="1389203"/>
    <lineage>
        <taxon>Eukaryota</taxon>
        <taxon>Fungi</taxon>
        <taxon>Dikarya</taxon>
        <taxon>Basidiomycota</taxon>
        <taxon>Pucciniomycotina</taxon>
        <taxon>Pucciniomycetes</taxon>
        <taxon>Pucciniales</taxon>
        <taxon>Sphaerophragmiaceae</taxon>
        <taxon>Austropuccinia</taxon>
    </lineage>
</organism>
<dbReference type="EMBL" id="AVOT02037128">
    <property type="protein sequence ID" value="MBW0531774.1"/>
    <property type="molecule type" value="Genomic_DNA"/>
</dbReference>
<evidence type="ECO:0000313" key="1">
    <source>
        <dbReference type="EMBL" id="MBW0531774.1"/>
    </source>
</evidence>
<evidence type="ECO:0008006" key="3">
    <source>
        <dbReference type="Google" id="ProtNLM"/>
    </source>
</evidence>
<proteinExistence type="predicted"/>
<name>A0A9Q3IAJ3_9BASI</name>
<dbReference type="AlphaFoldDB" id="A0A9Q3IAJ3"/>
<sequence length="150" mass="16815">MKWQMPPFLTNHLNHLRADDRNKSGNVHRTRGSPITILRGKIVETQGDVQELSCDILYSLNSLFGHIGIKLLKQIVQQRFGNTAATDLPRKMANCAHCLLMKRVRHNPLARQGHMILPMYVVVANLMGPFDGALSRGGKYSLTIRDIGST</sequence>
<evidence type="ECO:0000313" key="2">
    <source>
        <dbReference type="Proteomes" id="UP000765509"/>
    </source>
</evidence>
<accession>A0A9Q3IAJ3</accession>
<comment type="caution">
    <text evidence="1">The sequence shown here is derived from an EMBL/GenBank/DDBJ whole genome shotgun (WGS) entry which is preliminary data.</text>
</comment>
<gene>
    <name evidence="1" type="ORF">O181_071489</name>
</gene>
<dbReference type="Proteomes" id="UP000765509">
    <property type="component" value="Unassembled WGS sequence"/>
</dbReference>
<protein>
    <recommendedName>
        <fullName evidence="3">GAG-pre-integrase domain-containing protein</fullName>
    </recommendedName>
</protein>